<feature type="transmembrane region" description="Helical" evidence="1">
    <location>
        <begin position="52"/>
        <end position="72"/>
    </location>
</feature>
<keyword evidence="1" id="KW-0812">Transmembrane</keyword>
<gene>
    <name evidence="3" type="ORF">WKV53_13455</name>
</gene>
<dbReference type="Proteomes" id="UP001371305">
    <property type="component" value="Unassembled WGS sequence"/>
</dbReference>
<feature type="transmembrane region" description="Helical" evidence="1">
    <location>
        <begin position="84"/>
        <end position="103"/>
    </location>
</feature>
<feature type="domain" description="DUF5808" evidence="2">
    <location>
        <begin position="34"/>
        <end position="57"/>
    </location>
</feature>
<keyword evidence="1" id="KW-1133">Transmembrane helix</keyword>
<comment type="caution">
    <text evidence="3">The sequence shown here is derived from an EMBL/GenBank/DDBJ whole genome shotgun (WGS) entry which is preliminary data.</text>
</comment>
<protein>
    <submittedName>
        <fullName evidence="3">DUF5808 domain-containing protein</fullName>
    </submittedName>
</protein>
<dbReference type="InterPro" id="IPR043831">
    <property type="entry name" value="DUF5808"/>
</dbReference>
<accession>A0ABU9AXN4</accession>
<dbReference type="EMBL" id="JBBUKT010000004">
    <property type="protein sequence ID" value="MEK7951517.1"/>
    <property type="molecule type" value="Genomic_DNA"/>
</dbReference>
<evidence type="ECO:0000256" key="1">
    <source>
        <dbReference type="SAM" id="Phobius"/>
    </source>
</evidence>
<proteinExistence type="predicted"/>
<dbReference type="Pfam" id="PF19124">
    <property type="entry name" value="DUF5808"/>
    <property type="match status" value="1"/>
</dbReference>
<organism evidence="3 4">
    <name type="scientific">Luteolibacter soli</name>
    <dbReference type="NCBI Taxonomy" id="3135280"/>
    <lineage>
        <taxon>Bacteria</taxon>
        <taxon>Pseudomonadati</taxon>
        <taxon>Verrucomicrobiota</taxon>
        <taxon>Verrucomicrobiia</taxon>
        <taxon>Verrucomicrobiales</taxon>
        <taxon>Verrucomicrobiaceae</taxon>
        <taxon>Luteolibacter</taxon>
    </lineage>
</organism>
<evidence type="ECO:0000313" key="4">
    <source>
        <dbReference type="Proteomes" id="UP001371305"/>
    </source>
</evidence>
<dbReference type="RefSeq" id="WP_341405120.1">
    <property type="nucleotide sequence ID" value="NZ_JBBUKT010000004.1"/>
</dbReference>
<evidence type="ECO:0000313" key="3">
    <source>
        <dbReference type="EMBL" id="MEK7951517.1"/>
    </source>
</evidence>
<keyword evidence="4" id="KW-1185">Reference proteome</keyword>
<evidence type="ECO:0000259" key="2">
    <source>
        <dbReference type="Pfam" id="PF19124"/>
    </source>
</evidence>
<sequence length="112" mass="12646">MKARLNAMKLSDLERIHDSPESWVLGVIYFSRRDPRLVVRKRIGSLGWTLNFARPLAIPFLLGTLGFIWVSLATLAELDVSKSVKWVVTSVVLFVTLAIWAWVARSGRPVDP</sequence>
<reference evidence="3 4" key="1">
    <citation type="submission" date="2024-04" db="EMBL/GenBank/DDBJ databases">
        <title>Luteolibacter sp. isolated from soil.</title>
        <authorList>
            <person name="An J."/>
        </authorList>
    </citation>
    <scope>NUCLEOTIDE SEQUENCE [LARGE SCALE GENOMIC DNA]</scope>
    <source>
        <strain evidence="3 4">Y139</strain>
    </source>
</reference>
<keyword evidence="1" id="KW-0472">Membrane</keyword>
<name>A0ABU9AXN4_9BACT</name>